<dbReference type="Pfam" id="PF00089">
    <property type="entry name" value="Trypsin"/>
    <property type="match status" value="1"/>
</dbReference>
<evidence type="ECO:0000256" key="8">
    <source>
        <dbReference type="ARBA" id="ARBA00055534"/>
    </source>
</evidence>
<dbReference type="Proteomes" id="UP000322000">
    <property type="component" value="Chromosome 9"/>
</dbReference>
<evidence type="ECO:0000256" key="1">
    <source>
        <dbReference type="ARBA" id="ARBA00004239"/>
    </source>
</evidence>
<dbReference type="SMART" id="SM00020">
    <property type="entry name" value="Tryp_SPc"/>
    <property type="match status" value="1"/>
</dbReference>
<keyword evidence="5" id="KW-0720">Serine protease</keyword>
<reference evidence="13 14" key="1">
    <citation type="submission" date="2025-04" db="UniProtKB">
        <authorList>
            <consortium name="RefSeq"/>
        </authorList>
    </citation>
    <scope>IDENTIFICATION</scope>
</reference>
<dbReference type="GO" id="GO:0005576">
    <property type="term" value="C:extracellular region"/>
    <property type="evidence" value="ECO:0007669"/>
    <property type="project" value="UniProtKB-SubCell"/>
</dbReference>
<evidence type="ECO:0000259" key="11">
    <source>
        <dbReference type="PROSITE" id="PS50240"/>
    </source>
</evidence>
<keyword evidence="10" id="KW-0732">Signal</keyword>
<accession>A0A7E5VXT4</accession>
<dbReference type="PROSITE" id="PS00134">
    <property type="entry name" value="TRYPSIN_HIS"/>
    <property type="match status" value="1"/>
</dbReference>
<keyword evidence="6" id="KW-1015">Disulfide bond</keyword>
<evidence type="ECO:0000313" key="13">
    <source>
        <dbReference type="RefSeq" id="XP_026733143.1"/>
    </source>
</evidence>
<dbReference type="RefSeq" id="XP_026733143.1">
    <property type="nucleotide sequence ID" value="XM_026877342.1"/>
</dbReference>
<dbReference type="OrthoDB" id="10061449at2759"/>
<dbReference type="PANTHER" id="PTHR24276:SF98">
    <property type="entry name" value="FI18310P1-RELATED"/>
    <property type="match status" value="1"/>
</dbReference>
<keyword evidence="12" id="KW-1185">Reference proteome</keyword>
<dbReference type="PROSITE" id="PS50240">
    <property type="entry name" value="TRYPSIN_DOM"/>
    <property type="match status" value="1"/>
</dbReference>
<dbReference type="Gene3D" id="2.40.10.10">
    <property type="entry name" value="Trypsin-like serine proteases"/>
    <property type="match status" value="1"/>
</dbReference>
<dbReference type="KEGG" id="tnl:113506284"/>
<dbReference type="KEGG" id="tnl:113497676"/>
<dbReference type="GeneID" id="113497676"/>
<dbReference type="InterPro" id="IPR018114">
    <property type="entry name" value="TRYPSIN_HIS"/>
</dbReference>
<dbReference type="InterPro" id="IPR043504">
    <property type="entry name" value="Peptidase_S1_PA_chymotrypsin"/>
</dbReference>
<gene>
    <name evidence="13" type="primary">LOC113497676</name>
    <name evidence="14" type="synonym">LOC113506284</name>
</gene>
<name>A0A7E5VXT4_TRINI</name>
<dbReference type="GO" id="GO:0090729">
    <property type="term" value="F:toxin activity"/>
    <property type="evidence" value="ECO:0007669"/>
    <property type="project" value="UniProtKB-KW"/>
</dbReference>
<comment type="function">
    <text evidence="8">Fibrinolytic activity; shows preferential cleavage of Arg-Gly bonds in all three fibrinogen chains. Contact with the caterpillars causes severe bleeding, due the anticoagulant effect of the protein.</text>
</comment>
<comment type="subcellular location">
    <subcellularLocation>
        <location evidence="1">Secreted</location>
        <location evidence="1">Extracellular space</location>
    </subcellularLocation>
</comment>
<evidence type="ECO:0000313" key="12">
    <source>
        <dbReference type="Proteomes" id="UP000322000"/>
    </source>
</evidence>
<dbReference type="AlphaFoldDB" id="A0A7E5VXT4"/>
<keyword evidence="3" id="KW-0645">Protease</keyword>
<dbReference type="RefSeq" id="XP_026744929.1">
    <property type="nucleotide sequence ID" value="XM_026889128.1"/>
</dbReference>
<keyword evidence="2" id="KW-0800">Toxin</keyword>
<evidence type="ECO:0000256" key="5">
    <source>
        <dbReference type="ARBA" id="ARBA00022825"/>
    </source>
</evidence>
<dbReference type="SUPFAM" id="SSF50494">
    <property type="entry name" value="Trypsin-like serine proteases"/>
    <property type="match status" value="1"/>
</dbReference>
<dbReference type="FunFam" id="2.40.10.10:FF:000068">
    <property type="entry name" value="transmembrane protease serine 2"/>
    <property type="match status" value="1"/>
</dbReference>
<evidence type="ECO:0000256" key="2">
    <source>
        <dbReference type="ARBA" id="ARBA00022656"/>
    </source>
</evidence>
<evidence type="ECO:0000256" key="10">
    <source>
        <dbReference type="SAM" id="SignalP"/>
    </source>
</evidence>
<dbReference type="GO" id="GO:0004252">
    <property type="term" value="F:serine-type endopeptidase activity"/>
    <property type="evidence" value="ECO:0007669"/>
    <property type="project" value="InterPro"/>
</dbReference>
<dbReference type="InterPro" id="IPR001254">
    <property type="entry name" value="Trypsin_dom"/>
</dbReference>
<protein>
    <submittedName>
        <fullName evidence="13 14">Trypsin CFT-1-like</fullName>
    </submittedName>
</protein>
<evidence type="ECO:0000256" key="3">
    <source>
        <dbReference type="ARBA" id="ARBA00022670"/>
    </source>
</evidence>
<evidence type="ECO:0000256" key="7">
    <source>
        <dbReference type="ARBA" id="ARBA00023240"/>
    </source>
</evidence>
<feature type="chain" id="PRO_5044656554" evidence="10">
    <location>
        <begin position="17"/>
        <end position="253"/>
    </location>
</feature>
<feature type="signal peptide" evidence="10">
    <location>
        <begin position="1"/>
        <end position="16"/>
    </location>
</feature>
<organism evidence="12 13">
    <name type="scientific">Trichoplusia ni</name>
    <name type="common">Cabbage looper</name>
    <dbReference type="NCBI Taxonomy" id="7111"/>
    <lineage>
        <taxon>Eukaryota</taxon>
        <taxon>Metazoa</taxon>
        <taxon>Ecdysozoa</taxon>
        <taxon>Arthropoda</taxon>
        <taxon>Hexapoda</taxon>
        <taxon>Insecta</taxon>
        <taxon>Pterygota</taxon>
        <taxon>Neoptera</taxon>
        <taxon>Endopterygota</taxon>
        <taxon>Lepidoptera</taxon>
        <taxon>Glossata</taxon>
        <taxon>Ditrysia</taxon>
        <taxon>Noctuoidea</taxon>
        <taxon>Noctuidae</taxon>
        <taxon>Plusiinae</taxon>
        <taxon>Trichoplusia</taxon>
    </lineage>
</organism>
<dbReference type="InterPro" id="IPR009003">
    <property type="entry name" value="Peptidase_S1_PA"/>
</dbReference>
<evidence type="ECO:0000256" key="6">
    <source>
        <dbReference type="ARBA" id="ARBA00023157"/>
    </source>
</evidence>
<proteinExistence type="predicted"/>
<dbReference type="CDD" id="cd00190">
    <property type="entry name" value="Tryp_SPc"/>
    <property type="match status" value="1"/>
</dbReference>
<evidence type="ECO:0000313" key="14">
    <source>
        <dbReference type="RefSeq" id="XP_026744929.1"/>
    </source>
</evidence>
<sequence>MRVIALLALCFAAVAAVPSSDTRIAGGSLVTIDKYPSSASIIHTWDGLHHTFNCAGTIINNRSILTAGHCIYYYPHIFFRIRVGSSYGTTGGELLAVSQQFQYPGYNDDNFRYDIAILRTASFISYNNNVRPSPIAGSSYVIADNQTAWATGWQETQDTSAGQASLRQLSDAQVVTVNGDVCNSLYEAMDMPITPEMLCTSWPQQGNGQCVGVFGAGVYHSNTLVGVTTQCSPILPTVNTRVSSYVEWIQTNA</sequence>
<dbReference type="InterPro" id="IPR050430">
    <property type="entry name" value="Peptidase_S1"/>
</dbReference>
<evidence type="ECO:0000256" key="9">
    <source>
        <dbReference type="ARBA" id="ARBA00084094"/>
    </source>
</evidence>
<dbReference type="PANTHER" id="PTHR24276">
    <property type="entry name" value="POLYSERASE-RELATED"/>
    <property type="match status" value="1"/>
</dbReference>
<feature type="domain" description="Peptidase S1" evidence="11">
    <location>
        <begin position="24"/>
        <end position="253"/>
    </location>
</feature>
<keyword evidence="4" id="KW-0378">Hydrolase</keyword>
<evidence type="ECO:0000256" key="4">
    <source>
        <dbReference type="ARBA" id="ARBA00022801"/>
    </source>
</evidence>
<keyword evidence="7" id="KW-1199">Hemostasis impairing toxin</keyword>
<keyword evidence="9" id="KW-1205">Fibrinolytic toxin</keyword>
<dbReference type="GO" id="GO:0006508">
    <property type="term" value="P:proteolysis"/>
    <property type="evidence" value="ECO:0007669"/>
    <property type="project" value="UniProtKB-KW"/>
</dbReference>